<accession>A0A2T3L3D3</accession>
<evidence type="ECO:0000313" key="2">
    <source>
        <dbReference type="Proteomes" id="UP000241803"/>
    </source>
</evidence>
<name>A0A2T3L3D3_9GAMM</name>
<reference evidence="1 2" key="1">
    <citation type="submission" date="2018-03" db="EMBL/GenBank/DDBJ databases">
        <title>Whole genome sequencing of Histamine producing bacteria.</title>
        <authorList>
            <person name="Butler K."/>
        </authorList>
    </citation>
    <scope>NUCLEOTIDE SEQUENCE [LARGE SCALE GENOMIC DNA]</scope>
    <source>
        <strain evidence="1 2">ATCC 19614</strain>
    </source>
</reference>
<gene>
    <name evidence="1" type="ORF">C9J47_22320</name>
</gene>
<organism evidence="1 2">
    <name type="scientific">Photobacterium indicum</name>
    <dbReference type="NCBI Taxonomy" id="81447"/>
    <lineage>
        <taxon>Bacteria</taxon>
        <taxon>Pseudomonadati</taxon>
        <taxon>Pseudomonadota</taxon>
        <taxon>Gammaproteobacteria</taxon>
        <taxon>Vibrionales</taxon>
        <taxon>Vibrionaceae</taxon>
        <taxon>Photobacterium</taxon>
    </lineage>
</organism>
<protein>
    <submittedName>
        <fullName evidence="1">Uncharacterized protein</fullName>
    </submittedName>
</protein>
<sequence length="71" mass="8309">MDEIEYRLEKKFKPKVAEIMVGNTENLPKKLDAVVEMLETAISELNGEEKKVLAGWLDEFKRQKSMIQRIK</sequence>
<comment type="caution">
    <text evidence="1">The sequence shown here is derived from an EMBL/GenBank/DDBJ whole genome shotgun (WGS) entry which is preliminary data.</text>
</comment>
<dbReference type="RefSeq" id="WP_107255478.1">
    <property type="nucleotide sequence ID" value="NZ_PYOC01000012.1"/>
</dbReference>
<keyword evidence="2" id="KW-1185">Reference proteome</keyword>
<proteinExistence type="predicted"/>
<dbReference type="EMBL" id="PYOC01000012">
    <property type="protein sequence ID" value="PSV43606.1"/>
    <property type="molecule type" value="Genomic_DNA"/>
</dbReference>
<evidence type="ECO:0000313" key="1">
    <source>
        <dbReference type="EMBL" id="PSV43606.1"/>
    </source>
</evidence>
<dbReference type="AlphaFoldDB" id="A0A2T3L3D3"/>
<dbReference type="Proteomes" id="UP000241803">
    <property type="component" value="Unassembled WGS sequence"/>
</dbReference>